<keyword evidence="2" id="KW-1133">Transmembrane helix</keyword>
<gene>
    <name evidence="3" type="ORF">ACFP2T_46005</name>
</gene>
<protein>
    <submittedName>
        <fullName evidence="3">DUF6069 family protein</fullName>
    </submittedName>
</protein>
<feature type="transmembrane region" description="Helical" evidence="2">
    <location>
        <begin position="67"/>
        <end position="87"/>
    </location>
</feature>
<feature type="transmembrane region" description="Helical" evidence="2">
    <location>
        <begin position="122"/>
        <end position="143"/>
    </location>
</feature>
<organism evidence="3 4">
    <name type="scientific">Plantactinospora solaniradicis</name>
    <dbReference type="NCBI Taxonomy" id="1723736"/>
    <lineage>
        <taxon>Bacteria</taxon>
        <taxon>Bacillati</taxon>
        <taxon>Actinomycetota</taxon>
        <taxon>Actinomycetes</taxon>
        <taxon>Micromonosporales</taxon>
        <taxon>Micromonosporaceae</taxon>
        <taxon>Plantactinospora</taxon>
    </lineage>
</organism>
<evidence type="ECO:0000313" key="4">
    <source>
        <dbReference type="Proteomes" id="UP001596203"/>
    </source>
</evidence>
<dbReference type="Proteomes" id="UP001596203">
    <property type="component" value="Unassembled WGS sequence"/>
</dbReference>
<reference evidence="4" key="1">
    <citation type="journal article" date="2019" name="Int. J. Syst. Evol. Microbiol.">
        <title>The Global Catalogue of Microorganisms (GCM) 10K type strain sequencing project: providing services to taxonomists for standard genome sequencing and annotation.</title>
        <authorList>
            <consortium name="The Broad Institute Genomics Platform"/>
            <consortium name="The Broad Institute Genome Sequencing Center for Infectious Disease"/>
            <person name="Wu L."/>
            <person name="Ma J."/>
        </authorList>
    </citation>
    <scope>NUCLEOTIDE SEQUENCE [LARGE SCALE GENOMIC DNA]</scope>
    <source>
        <strain evidence="4">ZS-35-S2</strain>
    </source>
</reference>
<keyword evidence="2" id="KW-0472">Membrane</keyword>
<keyword evidence="4" id="KW-1185">Reference proteome</keyword>
<sequence>MNSMNDAEGVAGPAMGQTSHAYRLRGLAGTGLVATLAAVLATTLAAALARAAGVDFEVPDGGETIPLSGFAVVTGFFSVVGIVIAVALLRWSARPAERFVWTAVSLTAISLVPPLLSGADTATITALLGLHLVPAAVMIPTLARSLRTRSGWRFRTGPTRGRDAPGPGAGTSARSRA</sequence>
<evidence type="ECO:0000313" key="3">
    <source>
        <dbReference type="EMBL" id="MFC6023499.1"/>
    </source>
</evidence>
<accession>A0ABW1KRL6</accession>
<evidence type="ECO:0000256" key="2">
    <source>
        <dbReference type="SAM" id="Phobius"/>
    </source>
</evidence>
<dbReference type="Pfam" id="PF19545">
    <property type="entry name" value="DUF6069"/>
    <property type="match status" value="1"/>
</dbReference>
<evidence type="ECO:0000256" key="1">
    <source>
        <dbReference type="SAM" id="MobiDB-lite"/>
    </source>
</evidence>
<proteinExistence type="predicted"/>
<dbReference type="RefSeq" id="WP_377433873.1">
    <property type="nucleotide sequence ID" value="NZ_JBHSPR010000095.1"/>
</dbReference>
<feature type="transmembrane region" description="Helical" evidence="2">
    <location>
        <begin position="99"/>
        <end position="116"/>
    </location>
</feature>
<dbReference type="EMBL" id="JBHSPR010000095">
    <property type="protein sequence ID" value="MFC6023499.1"/>
    <property type="molecule type" value="Genomic_DNA"/>
</dbReference>
<dbReference type="InterPro" id="IPR045713">
    <property type="entry name" value="DUF6069"/>
</dbReference>
<comment type="caution">
    <text evidence="3">The sequence shown here is derived from an EMBL/GenBank/DDBJ whole genome shotgun (WGS) entry which is preliminary data.</text>
</comment>
<keyword evidence="2" id="KW-0812">Transmembrane</keyword>
<feature type="region of interest" description="Disordered" evidence="1">
    <location>
        <begin position="153"/>
        <end position="177"/>
    </location>
</feature>
<name>A0ABW1KRL6_9ACTN</name>